<proteinExistence type="predicted"/>
<protein>
    <submittedName>
        <fullName evidence="3">Outer dense fiber protein 2</fullName>
    </submittedName>
</protein>
<evidence type="ECO:0000256" key="2">
    <source>
        <dbReference type="SAM" id="MobiDB-lite"/>
    </source>
</evidence>
<reference evidence="3" key="1">
    <citation type="submission" date="2016-04" db="EMBL/GenBank/DDBJ databases">
        <authorList>
            <person name="Calderon-Fernandez G.M.Sr."/>
        </authorList>
    </citation>
    <scope>NUCLEOTIDE SEQUENCE</scope>
    <source>
        <strain evidence="3">Int1</strain>
        <tissue evidence="3">Integument</tissue>
    </source>
</reference>
<keyword evidence="1" id="KW-0175">Coiled coil</keyword>
<feature type="region of interest" description="Disordered" evidence="2">
    <location>
        <begin position="35"/>
        <end position="57"/>
    </location>
</feature>
<name>A0A161M576_TRIIF</name>
<evidence type="ECO:0000313" key="3">
    <source>
        <dbReference type="EMBL" id="JAS00723.1"/>
    </source>
</evidence>
<evidence type="ECO:0000256" key="1">
    <source>
        <dbReference type="SAM" id="Coils"/>
    </source>
</evidence>
<accession>A0A161M576</accession>
<dbReference type="EMBL" id="GEMB01002463">
    <property type="protein sequence ID" value="JAS00723.1"/>
    <property type="molecule type" value="Transcribed_RNA"/>
</dbReference>
<dbReference type="AlphaFoldDB" id="A0A161M576"/>
<sequence length="232" mass="27151">MNQKRRQRHKLWKMWLHRLLKNRRAKKQLRLHRQLKPRKQKNQLKNQKPGRTKESLDDFPLADSKVMAELREADAKAQKTAEIIQAMKEELAVLARKEKMTTEDAQMIERKQAELMDKLSEFEQITTQVQRLVGLTDITSKMIVDQKAAEHRLATAQPAPEESLPKVIICGGGSIDPIPKIIVCEPTNRRECGQPLYQQLSGRTSRRECSPRGRWYENWKWWLRPATSTCTF</sequence>
<reference evidence="3" key="2">
    <citation type="journal article" date="2017" name="J. Med. Entomol.">
        <title>Transcriptome Analysis of the Triatoma infestans (Hemiptera: Reduviidae) Integument.</title>
        <authorList>
            <person name="Calderon-Fernandez G.M."/>
            <person name="Moriconi D.E."/>
            <person name="Dulbecco A.B."/>
            <person name="Juarez M.P."/>
        </authorList>
    </citation>
    <scope>NUCLEOTIDE SEQUENCE</scope>
    <source>
        <strain evidence="3">Int1</strain>
        <tissue evidence="3">Integument</tissue>
    </source>
</reference>
<feature type="coiled-coil region" evidence="1">
    <location>
        <begin position="70"/>
        <end position="125"/>
    </location>
</feature>
<organism evidence="3">
    <name type="scientific">Triatoma infestans</name>
    <name type="common">Assassin bug</name>
    <dbReference type="NCBI Taxonomy" id="30076"/>
    <lineage>
        <taxon>Eukaryota</taxon>
        <taxon>Metazoa</taxon>
        <taxon>Ecdysozoa</taxon>
        <taxon>Arthropoda</taxon>
        <taxon>Hexapoda</taxon>
        <taxon>Insecta</taxon>
        <taxon>Pterygota</taxon>
        <taxon>Neoptera</taxon>
        <taxon>Paraneoptera</taxon>
        <taxon>Hemiptera</taxon>
        <taxon>Heteroptera</taxon>
        <taxon>Panheteroptera</taxon>
        <taxon>Cimicomorpha</taxon>
        <taxon>Reduviidae</taxon>
        <taxon>Triatominae</taxon>
        <taxon>Triatoma</taxon>
    </lineage>
</organism>